<evidence type="ECO:0000313" key="12">
    <source>
        <dbReference type="Proteomes" id="UP000000599"/>
    </source>
</evidence>
<feature type="transmembrane region" description="Helical" evidence="10">
    <location>
        <begin position="732"/>
        <end position="753"/>
    </location>
</feature>
<protein>
    <submittedName>
        <fullName evidence="11">DEHA2F04686p</fullName>
    </submittedName>
</protein>
<reference evidence="11 12" key="1">
    <citation type="journal article" date="2004" name="Nature">
        <title>Genome evolution in yeasts.</title>
        <authorList>
            <consortium name="Genolevures"/>
            <person name="Dujon B."/>
            <person name="Sherman D."/>
            <person name="Fischer G."/>
            <person name="Durrens P."/>
            <person name="Casaregola S."/>
            <person name="Lafontaine I."/>
            <person name="de Montigny J."/>
            <person name="Marck C."/>
            <person name="Neuveglise C."/>
            <person name="Talla E."/>
            <person name="Goffard N."/>
            <person name="Frangeul L."/>
            <person name="Aigle M."/>
            <person name="Anthouard V."/>
            <person name="Babour A."/>
            <person name="Barbe V."/>
            <person name="Barnay S."/>
            <person name="Blanchin S."/>
            <person name="Beckerich J.M."/>
            <person name="Beyne E."/>
            <person name="Bleykasten C."/>
            <person name="Boisrame A."/>
            <person name="Boyer J."/>
            <person name="Cattolico L."/>
            <person name="Confanioleri F."/>
            <person name="de Daruvar A."/>
            <person name="Despons L."/>
            <person name="Fabre E."/>
            <person name="Fairhead C."/>
            <person name="Ferry-Dumazet H."/>
            <person name="Groppi A."/>
            <person name="Hantraye F."/>
            <person name="Hennequin C."/>
            <person name="Jauniaux N."/>
            <person name="Joyet P."/>
            <person name="Kachouri R."/>
            <person name="Kerrest A."/>
            <person name="Koszul R."/>
            <person name="Lemaire M."/>
            <person name="Lesur I."/>
            <person name="Ma L."/>
            <person name="Muller H."/>
            <person name="Nicaud J.M."/>
            <person name="Nikolski M."/>
            <person name="Oztas S."/>
            <person name="Ozier-Kalogeropoulos O."/>
            <person name="Pellenz S."/>
            <person name="Potier S."/>
            <person name="Richard G.F."/>
            <person name="Straub M.L."/>
            <person name="Suleau A."/>
            <person name="Swennene D."/>
            <person name="Tekaia F."/>
            <person name="Wesolowski-Louvel M."/>
            <person name="Westhof E."/>
            <person name="Wirth B."/>
            <person name="Zeniou-Meyer M."/>
            <person name="Zivanovic I."/>
            <person name="Bolotin-Fukuhara M."/>
            <person name="Thierry A."/>
            <person name="Bouchier C."/>
            <person name="Caudron B."/>
            <person name="Scarpelli C."/>
            <person name="Gaillardin C."/>
            <person name="Weissenbach J."/>
            <person name="Wincker P."/>
            <person name="Souciet J.L."/>
        </authorList>
    </citation>
    <scope>NUCLEOTIDE SEQUENCE [LARGE SCALE GENOMIC DNA]</scope>
    <source>
        <strain evidence="12">ATCC 36239 / CBS 767 / BCRC 21394 / JCM 1990 / NBRC 0083 / IGC 2968</strain>
    </source>
</reference>
<feature type="transmembrane region" description="Helical" evidence="10">
    <location>
        <begin position="87"/>
        <end position="104"/>
    </location>
</feature>
<dbReference type="RefSeq" id="XP_002770745.1">
    <property type="nucleotide sequence ID" value="XM_002770699.1"/>
</dbReference>
<dbReference type="GO" id="GO:0035673">
    <property type="term" value="F:oligopeptide transmembrane transporter activity"/>
    <property type="evidence" value="ECO:0007669"/>
    <property type="project" value="InterPro"/>
</dbReference>
<dbReference type="EMBL" id="CR382138">
    <property type="protein sequence ID" value="CAR66275.1"/>
    <property type="molecule type" value="Genomic_DNA"/>
</dbReference>
<sequence>MSNPNSVSTDNRVMNHNESNDSQNEDQTDSLLSTSSSVAKRNYKKIYGSTDEENLQSIELNNDVLELPKVVRESVPLEDDPNIPVMTFRYFILSTIFIVPGAFLDTMNSYRTTSAVYSIFFVQIVSHWAGKWMAKTLPKKNVNVCGFEFNLNPGPWSIKETAMITITANSGATGNLATNAISLAELHFNEKVNAAIAILFMWAIVFIGYSYAAIAKCFVLYDPQFTWPQALMQTTLLQSQARSDRDSKHGSMQMKVFFYVLLAVTIWEFLPEFAFPLTSSLAILCWIAPYNKTVNFIGSGMGGMGVLNFSLDWANITSSIMLYPYWIQVIQFLGFVLGAWIMIPLVKWGGVTSFKHGLMSNSLFLSNGTRYPTDELLTDDLRLNMTAYKYYGPVNLGAQRAWNMFFDYAAYISGIVWVVLFGYDQMKNSLNVLRNTYTTKDQNGGFTSIHLQYTDRLNKLQSKYEEVPMFWYLILFIISFSTLMFIFLSGQMFLPWWCCIVALALGSIIVTPLSWLYALSNFQLAIGTFNELFYGYMVQNMKSVHPVSAVVFGAISGSAWYRAQYHLLCMRLGFYIHLPPKAVFFSQIYGEIIGVPFNYIALRWVLDTKREYLDGTKEDPLHQWTGQTITSYHTNTINYVILGPKRLFYHYPLLPYGFLLGAIAPVALYILHRKFPNSRLKFRLWNTTVFFSTLSTFYGNLSTGYASKFIGGTVTMYWAYNYRHSLWKSYNYILAAAFDTGYNFAVLLIFLLFSFGRTIRMPPWWGNNEQSVERCFAL</sequence>
<dbReference type="PANTHER" id="PTHR22601">
    <property type="entry name" value="ISP4 LIKE PROTEIN"/>
    <property type="match status" value="1"/>
</dbReference>
<feature type="transmembrane region" description="Helical" evidence="10">
    <location>
        <begin position="543"/>
        <end position="561"/>
    </location>
</feature>
<evidence type="ECO:0000313" key="11">
    <source>
        <dbReference type="EMBL" id="CAR66275.1"/>
    </source>
</evidence>
<dbReference type="OrthoDB" id="9986677at2759"/>
<dbReference type="GO" id="GO:0016020">
    <property type="term" value="C:membrane"/>
    <property type="evidence" value="ECO:0007669"/>
    <property type="project" value="UniProtKB-SubCell"/>
</dbReference>
<feature type="transmembrane region" description="Helical" evidence="10">
    <location>
        <begin position="294"/>
        <end position="311"/>
    </location>
</feature>
<feature type="transmembrane region" description="Helical" evidence="10">
    <location>
        <begin position="494"/>
        <end position="518"/>
    </location>
</feature>
<keyword evidence="4 10" id="KW-0812">Transmembrane</keyword>
<dbReference type="InParanoid" id="B5RU97"/>
<feature type="transmembrane region" description="Helical" evidence="10">
    <location>
        <begin position="469"/>
        <end position="487"/>
    </location>
</feature>
<comment type="similarity">
    <text evidence="2">Belongs to the oligopeptide OPT transporter family.</text>
</comment>
<feature type="transmembrane region" description="Helical" evidence="10">
    <location>
        <begin position="582"/>
        <end position="602"/>
    </location>
</feature>
<dbReference type="NCBIfam" id="TIGR00728">
    <property type="entry name" value="OPT_sfam"/>
    <property type="match status" value="1"/>
</dbReference>
<dbReference type="HOGENOM" id="CLU_004965_3_2_1"/>
<dbReference type="KEGG" id="dha:DEHA2F04686g"/>
<accession>B5RU97</accession>
<proteinExistence type="inferred from homology"/>
<dbReference type="InterPro" id="IPR004813">
    <property type="entry name" value="OPT"/>
</dbReference>
<dbReference type="GeneID" id="8998879"/>
<keyword evidence="6" id="KW-0653">Protein transport</keyword>
<name>B5RU97_DEBHA</name>
<dbReference type="Proteomes" id="UP000000599">
    <property type="component" value="Chromosome F"/>
</dbReference>
<keyword evidence="5" id="KW-0571">Peptide transport</keyword>
<evidence type="ECO:0000256" key="5">
    <source>
        <dbReference type="ARBA" id="ARBA00022856"/>
    </source>
</evidence>
<dbReference type="eggNOG" id="KOG2262">
    <property type="taxonomic scope" value="Eukaryota"/>
</dbReference>
<feature type="transmembrane region" description="Helical" evidence="10">
    <location>
        <begin position="192"/>
        <end position="214"/>
    </location>
</feature>
<keyword evidence="8 10" id="KW-0472">Membrane</keyword>
<evidence type="ECO:0000256" key="2">
    <source>
        <dbReference type="ARBA" id="ARBA00008807"/>
    </source>
</evidence>
<feature type="transmembrane region" description="Helical" evidence="10">
    <location>
        <begin position="653"/>
        <end position="672"/>
    </location>
</feature>
<feature type="transmembrane region" description="Helical" evidence="10">
    <location>
        <begin position="684"/>
        <end position="701"/>
    </location>
</feature>
<feature type="compositionally biased region" description="Polar residues" evidence="9">
    <location>
        <begin position="1"/>
        <end position="12"/>
    </location>
</feature>
<dbReference type="OMA" id="VQIVSHW"/>
<evidence type="ECO:0000256" key="1">
    <source>
        <dbReference type="ARBA" id="ARBA00004141"/>
    </source>
</evidence>
<dbReference type="InterPro" id="IPR004648">
    <property type="entry name" value="Oligpept_transpt"/>
</dbReference>
<comment type="subcellular location">
    <subcellularLocation>
        <location evidence="1">Membrane</location>
        <topology evidence="1">Multi-pass membrane protein</topology>
    </subcellularLocation>
</comment>
<evidence type="ECO:0000256" key="7">
    <source>
        <dbReference type="ARBA" id="ARBA00022989"/>
    </source>
</evidence>
<evidence type="ECO:0000256" key="8">
    <source>
        <dbReference type="ARBA" id="ARBA00023136"/>
    </source>
</evidence>
<organism evidence="11 12">
    <name type="scientific">Debaryomyces hansenii (strain ATCC 36239 / CBS 767 / BCRC 21394 / JCM 1990 / NBRC 0083 / IGC 2968)</name>
    <name type="common">Yeast</name>
    <name type="synonym">Torulaspora hansenii</name>
    <dbReference type="NCBI Taxonomy" id="284592"/>
    <lineage>
        <taxon>Eukaryota</taxon>
        <taxon>Fungi</taxon>
        <taxon>Dikarya</taxon>
        <taxon>Ascomycota</taxon>
        <taxon>Saccharomycotina</taxon>
        <taxon>Pichiomycetes</taxon>
        <taxon>Debaryomycetaceae</taxon>
        <taxon>Debaryomyces</taxon>
    </lineage>
</organism>
<dbReference type="VEuPathDB" id="FungiDB:DEHA2F04686g"/>
<dbReference type="GO" id="GO:0015031">
    <property type="term" value="P:protein transport"/>
    <property type="evidence" value="ECO:0007669"/>
    <property type="project" value="UniProtKB-KW"/>
</dbReference>
<keyword evidence="7 10" id="KW-1133">Transmembrane helix</keyword>
<gene>
    <name evidence="11" type="ordered locus">DEHA2F04686g</name>
</gene>
<evidence type="ECO:0000256" key="10">
    <source>
        <dbReference type="SAM" id="Phobius"/>
    </source>
</evidence>
<feature type="transmembrane region" description="Helical" evidence="10">
    <location>
        <begin position="405"/>
        <end position="423"/>
    </location>
</feature>
<evidence type="ECO:0000256" key="9">
    <source>
        <dbReference type="SAM" id="MobiDB-lite"/>
    </source>
</evidence>
<feature type="transmembrane region" description="Helical" evidence="10">
    <location>
        <begin position="323"/>
        <end position="346"/>
    </location>
</feature>
<feature type="transmembrane region" description="Helical" evidence="10">
    <location>
        <begin position="256"/>
        <end position="287"/>
    </location>
</feature>
<keyword evidence="3" id="KW-0813">Transport</keyword>
<evidence type="ECO:0000256" key="4">
    <source>
        <dbReference type="ARBA" id="ARBA00022692"/>
    </source>
</evidence>
<keyword evidence="12" id="KW-1185">Reference proteome</keyword>
<dbReference type="Pfam" id="PF03169">
    <property type="entry name" value="OPT"/>
    <property type="match status" value="1"/>
</dbReference>
<evidence type="ECO:0000256" key="6">
    <source>
        <dbReference type="ARBA" id="ARBA00022927"/>
    </source>
</evidence>
<dbReference type="AlphaFoldDB" id="B5RU97"/>
<evidence type="ECO:0000256" key="3">
    <source>
        <dbReference type="ARBA" id="ARBA00022448"/>
    </source>
</evidence>
<feature type="region of interest" description="Disordered" evidence="9">
    <location>
        <begin position="1"/>
        <end position="36"/>
    </location>
</feature>